<dbReference type="Proteomes" id="UP001156703">
    <property type="component" value="Unassembled WGS sequence"/>
</dbReference>
<feature type="domain" description="Peptidase M15A C-terminal" evidence="1">
    <location>
        <begin position="69"/>
        <end position="131"/>
    </location>
</feature>
<evidence type="ECO:0000313" key="2">
    <source>
        <dbReference type="EMBL" id="GLR47667.1"/>
    </source>
</evidence>
<dbReference type="EMBL" id="BSOO01000012">
    <property type="protein sequence ID" value="GLR47667.1"/>
    <property type="molecule type" value="Genomic_DNA"/>
</dbReference>
<gene>
    <name evidence="2" type="ORF">GCM10007925_13800</name>
</gene>
<evidence type="ECO:0000259" key="1">
    <source>
        <dbReference type="Pfam" id="PF08291"/>
    </source>
</evidence>
<dbReference type="SUPFAM" id="SSF55166">
    <property type="entry name" value="Hedgehog/DD-peptidase"/>
    <property type="match status" value="1"/>
</dbReference>
<evidence type="ECO:0000313" key="3">
    <source>
        <dbReference type="Proteomes" id="UP001156703"/>
    </source>
</evidence>
<protein>
    <recommendedName>
        <fullName evidence="1">Peptidase M15A C-terminal domain-containing protein</fullName>
    </recommendedName>
</protein>
<dbReference type="Gene3D" id="3.30.1380.10">
    <property type="match status" value="1"/>
</dbReference>
<dbReference type="InterPro" id="IPR009045">
    <property type="entry name" value="Zn_M74/Hedgehog-like"/>
</dbReference>
<name>A0ABQ5Z7Z5_9SPHN</name>
<comment type="caution">
    <text evidence="2">The sequence shown here is derived from an EMBL/GenBank/DDBJ whole genome shotgun (WGS) entry which is preliminary data.</text>
</comment>
<organism evidence="2 3">
    <name type="scientific">Sphingomonas astaxanthinifaciens DSM 22298</name>
    <dbReference type="NCBI Taxonomy" id="1123267"/>
    <lineage>
        <taxon>Bacteria</taxon>
        <taxon>Pseudomonadati</taxon>
        <taxon>Pseudomonadota</taxon>
        <taxon>Alphaproteobacteria</taxon>
        <taxon>Sphingomonadales</taxon>
        <taxon>Sphingomonadaceae</taxon>
        <taxon>Sphingomonas</taxon>
    </lineage>
</organism>
<keyword evidence="3" id="KW-1185">Reference proteome</keyword>
<dbReference type="Pfam" id="PF08291">
    <property type="entry name" value="Peptidase_M15_3"/>
    <property type="match status" value="1"/>
</dbReference>
<reference evidence="3" key="1">
    <citation type="journal article" date="2019" name="Int. J. Syst. Evol. Microbiol.">
        <title>The Global Catalogue of Microorganisms (GCM) 10K type strain sequencing project: providing services to taxonomists for standard genome sequencing and annotation.</title>
        <authorList>
            <consortium name="The Broad Institute Genomics Platform"/>
            <consortium name="The Broad Institute Genome Sequencing Center for Infectious Disease"/>
            <person name="Wu L."/>
            <person name="Ma J."/>
        </authorList>
    </citation>
    <scope>NUCLEOTIDE SEQUENCE [LARGE SCALE GENOMIC DNA]</scope>
    <source>
        <strain evidence="3">NBRC 102146</strain>
    </source>
</reference>
<proteinExistence type="predicted"/>
<accession>A0ABQ5Z7Z5</accession>
<sequence>MLGGIFLLLGASAAQPTDFGLRTVGELPRAAAPMARAPLASPAPLARLPLAGGFRISAAASIGARFGRVTSTLRSPEHNRRVGGVRNSWHLSGRAMDIARAPGVSHAMIAAELRRAGFHLMESLDEGDHSHFAFADGPVRLRPHSQAEQLAELRQEASYFRFAVAPQTRSRPQGGTAVASSFR</sequence>
<dbReference type="InterPro" id="IPR013230">
    <property type="entry name" value="Peptidase_M15A_C"/>
</dbReference>